<proteinExistence type="predicted"/>
<protein>
    <submittedName>
        <fullName evidence="3">Uncharacterized protein</fullName>
    </submittedName>
</protein>
<dbReference type="AlphaFoldDB" id="A0A4P6F9J0"/>
<name>A0A4P6F9J0_9MICO</name>
<accession>A0A4P6F9J0</accession>
<gene>
    <name evidence="3" type="ORF">ET445_01595</name>
</gene>
<evidence type="ECO:0000256" key="1">
    <source>
        <dbReference type="SAM" id="MobiDB-lite"/>
    </source>
</evidence>
<dbReference type="KEGG" id="agf:ET445_01595"/>
<feature type="compositionally biased region" description="Acidic residues" evidence="1">
    <location>
        <begin position="68"/>
        <end position="81"/>
    </location>
</feature>
<evidence type="ECO:0000313" key="3">
    <source>
        <dbReference type="EMBL" id="QAY72226.1"/>
    </source>
</evidence>
<feature type="transmembrane region" description="Helical" evidence="2">
    <location>
        <begin position="96"/>
        <end position="114"/>
    </location>
</feature>
<keyword evidence="2" id="KW-1133">Transmembrane helix</keyword>
<feature type="region of interest" description="Disordered" evidence="1">
    <location>
        <begin position="48"/>
        <end position="88"/>
    </location>
</feature>
<dbReference type="Proteomes" id="UP000291259">
    <property type="component" value="Chromosome"/>
</dbReference>
<keyword evidence="2" id="KW-0472">Membrane</keyword>
<dbReference type="EMBL" id="CP035491">
    <property type="protein sequence ID" value="QAY72226.1"/>
    <property type="molecule type" value="Genomic_DNA"/>
</dbReference>
<dbReference type="OrthoDB" id="5007941at2"/>
<dbReference type="RefSeq" id="WP_129188239.1">
    <property type="nucleotide sequence ID" value="NZ_CP035491.1"/>
</dbReference>
<evidence type="ECO:0000256" key="2">
    <source>
        <dbReference type="SAM" id="Phobius"/>
    </source>
</evidence>
<evidence type="ECO:0000313" key="4">
    <source>
        <dbReference type="Proteomes" id="UP000291259"/>
    </source>
</evidence>
<reference evidence="3 4" key="1">
    <citation type="submission" date="2019-01" db="EMBL/GenBank/DDBJ databases">
        <title>Genome sequencing of strain FW100M-8.</title>
        <authorList>
            <person name="Heo J."/>
            <person name="Kim S.-J."/>
            <person name="Kim J.-S."/>
            <person name="Hong S.-B."/>
            <person name="Kwon S.-W."/>
        </authorList>
    </citation>
    <scope>NUCLEOTIDE SEQUENCE [LARGE SCALE GENOMIC DNA]</scope>
    <source>
        <strain evidence="3 4">FW100M-8</strain>
    </source>
</reference>
<sequence length="286" mass="31105">MTDDRSDLEARAVALRRVVYGTPDGYASAAADELVEVEAALSREPKPVAGAVEWFEPEAPAERGAPQESEEPGVDAPADDEASARPADARRRRRRVLVGVGAAVVVVALASVPLRDLVDPPKGLEIFEQPQSEDDTGLLGYATALGMRSDTLRTLGSAVGYEAWTFRDGEDVCLIVQRDSRSGWGAGCVERSEFEARGIRQLITYDELSGSARPAGLTPGESIELRFGPDSTGIEWTVIEPEQTAAGASRRVWVPPFEFGGAPLTYEEWWSRTTWSRSAEFTDHWP</sequence>
<organism evidence="3 4">
    <name type="scientific">Agromyces protaetiae</name>
    <dbReference type="NCBI Taxonomy" id="2509455"/>
    <lineage>
        <taxon>Bacteria</taxon>
        <taxon>Bacillati</taxon>
        <taxon>Actinomycetota</taxon>
        <taxon>Actinomycetes</taxon>
        <taxon>Micrococcales</taxon>
        <taxon>Microbacteriaceae</taxon>
        <taxon>Agromyces</taxon>
    </lineage>
</organism>
<keyword evidence="2" id="KW-0812">Transmembrane</keyword>
<keyword evidence="4" id="KW-1185">Reference proteome</keyword>